<evidence type="ECO:0000256" key="2">
    <source>
        <dbReference type="ARBA" id="ARBA00022771"/>
    </source>
</evidence>
<reference evidence="6 7" key="1">
    <citation type="submission" date="2024-04" db="EMBL/GenBank/DDBJ databases">
        <title>Genome assembly C_amara_ONT_v2.</title>
        <authorList>
            <person name="Yant L."/>
            <person name="Moore C."/>
            <person name="Slenker M."/>
        </authorList>
    </citation>
    <scope>NUCLEOTIDE SEQUENCE [LARGE SCALE GENOMIC DNA]</scope>
    <source>
        <tissue evidence="6">Leaf</tissue>
    </source>
</reference>
<evidence type="ECO:0000256" key="4">
    <source>
        <dbReference type="PROSITE-ProRule" id="PRU00175"/>
    </source>
</evidence>
<dbReference type="AlphaFoldDB" id="A0ABD1AUC1"/>
<evidence type="ECO:0000256" key="3">
    <source>
        <dbReference type="ARBA" id="ARBA00022833"/>
    </source>
</evidence>
<dbReference type="SMART" id="SM00184">
    <property type="entry name" value="RING"/>
    <property type="match status" value="1"/>
</dbReference>
<keyword evidence="3" id="KW-0862">Zinc</keyword>
<name>A0ABD1AUC1_CARAN</name>
<dbReference type="GO" id="GO:0008270">
    <property type="term" value="F:zinc ion binding"/>
    <property type="evidence" value="ECO:0007669"/>
    <property type="project" value="UniProtKB-KW"/>
</dbReference>
<dbReference type="PANTHER" id="PTHR45931:SF13">
    <property type="entry name" value="GENOME ASSEMBLY, CHROMOSOME: A05"/>
    <property type="match status" value="1"/>
</dbReference>
<dbReference type="CDD" id="cd16454">
    <property type="entry name" value="RING-H2_PA-TM-RING"/>
    <property type="match status" value="1"/>
</dbReference>
<comment type="caution">
    <text evidence="6">The sequence shown here is derived from an EMBL/GenBank/DDBJ whole genome shotgun (WGS) entry which is preliminary data.</text>
</comment>
<dbReference type="PANTHER" id="PTHR45931">
    <property type="entry name" value="SI:CH211-59O9.10"/>
    <property type="match status" value="1"/>
</dbReference>
<evidence type="ECO:0000259" key="5">
    <source>
        <dbReference type="PROSITE" id="PS50089"/>
    </source>
</evidence>
<feature type="domain" description="RING-type" evidence="5">
    <location>
        <begin position="234"/>
        <end position="275"/>
    </location>
</feature>
<dbReference type="InterPro" id="IPR001841">
    <property type="entry name" value="Znf_RING"/>
</dbReference>
<dbReference type="EMBL" id="JBANAX010000465">
    <property type="protein sequence ID" value="KAL1207869.1"/>
    <property type="molecule type" value="Genomic_DNA"/>
</dbReference>
<dbReference type="PROSITE" id="PS50089">
    <property type="entry name" value="ZF_RING_2"/>
    <property type="match status" value="1"/>
</dbReference>
<dbReference type="InterPro" id="IPR013083">
    <property type="entry name" value="Znf_RING/FYVE/PHD"/>
</dbReference>
<protein>
    <submittedName>
        <fullName evidence="6">E3 ubiquitin-protein ligase RING1-like</fullName>
    </submittedName>
</protein>
<dbReference type="Pfam" id="PF13639">
    <property type="entry name" value="zf-RING_2"/>
    <property type="match status" value="1"/>
</dbReference>
<dbReference type="Gene3D" id="3.30.40.10">
    <property type="entry name" value="Zinc/RING finger domain, C3HC4 (zinc finger)"/>
    <property type="match status" value="1"/>
</dbReference>
<organism evidence="6 7">
    <name type="scientific">Cardamine amara subsp. amara</name>
    <dbReference type="NCBI Taxonomy" id="228776"/>
    <lineage>
        <taxon>Eukaryota</taxon>
        <taxon>Viridiplantae</taxon>
        <taxon>Streptophyta</taxon>
        <taxon>Embryophyta</taxon>
        <taxon>Tracheophyta</taxon>
        <taxon>Spermatophyta</taxon>
        <taxon>Magnoliopsida</taxon>
        <taxon>eudicotyledons</taxon>
        <taxon>Gunneridae</taxon>
        <taxon>Pentapetalae</taxon>
        <taxon>rosids</taxon>
        <taxon>malvids</taxon>
        <taxon>Brassicales</taxon>
        <taxon>Brassicaceae</taxon>
        <taxon>Cardamineae</taxon>
        <taxon>Cardamine</taxon>
    </lineage>
</organism>
<keyword evidence="2 4" id="KW-0863">Zinc-finger</keyword>
<dbReference type="InterPro" id="IPR051834">
    <property type="entry name" value="RING_finger_E3_ligase"/>
</dbReference>
<evidence type="ECO:0000313" key="6">
    <source>
        <dbReference type="EMBL" id="KAL1207869.1"/>
    </source>
</evidence>
<evidence type="ECO:0000313" key="7">
    <source>
        <dbReference type="Proteomes" id="UP001558713"/>
    </source>
</evidence>
<evidence type="ECO:0000256" key="1">
    <source>
        <dbReference type="ARBA" id="ARBA00022723"/>
    </source>
</evidence>
<keyword evidence="1" id="KW-0479">Metal-binding</keyword>
<keyword evidence="7" id="KW-1185">Reference proteome</keyword>
<gene>
    <name evidence="6" type="ORF">V5N11_014034</name>
</gene>
<accession>A0ABD1AUC1</accession>
<dbReference type="Proteomes" id="UP001558713">
    <property type="component" value="Unassembled WGS sequence"/>
</dbReference>
<proteinExistence type="predicted"/>
<sequence>MMSSFTHEIVHNPEPEDVDTIKITVYLTKIYKSIELLDLCDELIESSSVPVSLRENIYVELTEFLTESGAITYIDGYDALLSDLSRFADEVTSSDDYTPDCALRVRMSLTVFYLYSQTDQEEVLDLLDESDDIIFDFDHRTEEAAPSQNIEEVLRVSLNETIQEEDLGVEDEQFSLDHQIEEAIRSQIEEVFRISFNETNTVGLRPASKLAVCSLSRKIYNKTSDTVGEIDITCSICLEEFENGRRIVTLPCGHDFDDGCIVEWFVSSHVCPLCRFELPSEDEE</sequence>
<dbReference type="SUPFAM" id="SSF57850">
    <property type="entry name" value="RING/U-box"/>
    <property type="match status" value="1"/>
</dbReference>